<reference evidence="2 3" key="1">
    <citation type="submission" date="2024-07" db="EMBL/GenBank/DDBJ databases">
        <title>Section-level genome sequencing and comparative genomics of Aspergillus sections Usti and Cavernicolus.</title>
        <authorList>
            <consortium name="Lawrence Berkeley National Laboratory"/>
            <person name="Nybo J.L."/>
            <person name="Vesth T.C."/>
            <person name="Theobald S."/>
            <person name="Frisvad J.C."/>
            <person name="Larsen T.O."/>
            <person name="Kjaerboelling I."/>
            <person name="Rothschild-Mancinelli K."/>
            <person name="Lyhne E.K."/>
            <person name="Kogle M.E."/>
            <person name="Barry K."/>
            <person name="Clum A."/>
            <person name="Na H."/>
            <person name="Ledsgaard L."/>
            <person name="Lin J."/>
            <person name="Lipzen A."/>
            <person name="Kuo A."/>
            <person name="Riley R."/>
            <person name="Mondo S."/>
            <person name="Labutti K."/>
            <person name="Haridas S."/>
            <person name="Pangalinan J."/>
            <person name="Salamov A.A."/>
            <person name="Simmons B.A."/>
            <person name="Magnuson J.K."/>
            <person name="Chen J."/>
            <person name="Drula E."/>
            <person name="Henrissat B."/>
            <person name="Wiebenga A."/>
            <person name="Lubbers R.J."/>
            <person name="Gomes A.C."/>
            <person name="Makela M.R."/>
            <person name="Stajich J."/>
            <person name="Grigoriev I.V."/>
            <person name="Mortensen U.H."/>
            <person name="De Vries R.P."/>
            <person name="Baker S.E."/>
            <person name="Andersen M.R."/>
        </authorList>
    </citation>
    <scope>NUCLEOTIDE SEQUENCE [LARGE SCALE GENOMIC DNA]</scope>
    <source>
        <strain evidence="2 3">CBS 123904</strain>
    </source>
</reference>
<comment type="caution">
    <text evidence="2">The sequence shown here is derived from an EMBL/GenBank/DDBJ whole genome shotgun (WGS) entry which is preliminary data.</text>
</comment>
<keyword evidence="1" id="KW-0732">Signal</keyword>
<gene>
    <name evidence="2" type="ORF">BJY01DRAFT_219394</name>
</gene>
<accession>A0ABR4JJB3</accession>
<dbReference type="EMBL" id="JBFXLU010000136">
    <property type="protein sequence ID" value="KAL2839202.1"/>
    <property type="molecule type" value="Genomic_DNA"/>
</dbReference>
<dbReference type="Proteomes" id="UP001610446">
    <property type="component" value="Unassembled WGS sequence"/>
</dbReference>
<proteinExistence type="predicted"/>
<organism evidence="2 3">
    <name type="scientific">Aspergillus pseudoustus</name>
    <dbReference type="NCBI Taxonomy" id="1810923"/>
    <lineage>
        <taxon>Eukaryota</taxon>
        <taxon>Fungi</taxon>
        <taxon>Dikarya</taxon>
        <taxon>Ascomycota</taxon>
        <taxon>Pezizomycotina</taxon>
        <taxon>Eurotiomycetes</taxon>
        <taxon>Eurotiomycetidae</taxon>
        <taxon>Eurotiales</taxon>
        <taxon>Aspergillaceae</taxon>
        <taxon>Aspergillus</taxon>
        <taxon>Aspergillus subgen. Nidulantes</taxon>
    </lineage>
</organism>
<feature type="signal peptide" evidence="1">
    <location>
        <begin position="1"/>
        <end position="27"/>
    </location>
</feature>
<protein>
    <submittedName>
        <fullName evidence="2">Uncharacterized protein</fullName>
    </submittedName>
</protein>
<evidence type="ECO:0000313" key="2">
    <source>
        <dbReference type="EMBL" id="KAL2839202.1"/>
    </source>
</evidence>
<sequence>MNYASRTYSHLILSIRIIVVAISLTCAASHKCRCLPSDSCWPDPDEWDTLNQTKNRNFLELRPVGSVCHGAECDEAECELVRNLTHNPLWRISQPADYQWTNWESRGLG</sequence>
<evidence type="ECO:0000256" key="1">
    <source>
        <dbReference type="SAM" id="SignalP"/>
    </source>
</evidence>
<evidence type="ECO:0000313" key="3">
    <source>
        <dbReference type="Proteomes" id="UP001610446"/>
    </source>
</evidence>
<feature type="chain" id="PRO_5046581725" evidence="1">
    <location>
        <begin position="28"/>
        <end position="109"/>
    </location>
</feature>
<keyword evidence="3" id="KW-1185">Reference proteome</keyword>
<name>A0ABR4JJB3_9EURO</name>